<dbReference type="Pfam" id="PF01261">
    <property type="entry name" value="AP_endonuc_2"/>
    <property type="match status" value="1"/>
</dbReference>
<dbReference type="InterPro" id="IPR036237">
    <property type="entry name" value="Xyl_isomerase-like_sf"/>
</dbReference>
<dbReference type="AlphaFoldDB" id="A0A5B0RUD3"/>
<name>A0A5B0RUD3_PUCGR</name>
<dbReference type="PANTHER" id="PTHR12110">
    <property type="entry name" value="HYDROXYPYRUVATE ISOMERASE"/>
    <property type="match status" value="1"/>
</dbReference>
<feature type="region of interest" description="Disordered" evidence="1">
    <location>
        <begin position="421"/>
        <end position="465"/>
    </location>
</feature>
<dbReference type="PANTHER" id="PTHR12110:SF21">
    <property type="entry name" value="XYLOSE ISOMERASE-LIKE TIM BARREL DOMAIN-CONTAINING PROTEIN"/>
    <property type="match status" value="1"/>
</dbReference>
<dbReference type="Gene3D" id="3.20.20.150">
    <property type="entry name" value="Divalent-metal-dependent TIM barrel enzymes"/>
    <property type="match status" value="1"/>
</dbReference>
<dbReference type="InterPro" id="IPR050312">
    <property type="entry name" value="IolE/XylAMocC-like"/>
</dbReference>
<feature type="region of interest" description="Disordered" evidence="1">
    <location>
        <begin position="1"/>
        <end position="20"/>
    </location>
</feature>
<proteinExistence type="predicted"/>
<evidence type="ECO:0000313" key="4">
    <source>
        <dbReference type="Proteomes" id="UP000325313"/>
    </source>
</evidence>
<dbReference type="SUPFAM" id="SSF51658">
    <property type="entry name" value="Xylose isomerase-like"/>
    <property type="match status" value="1"/>
</dbReference>
<dbReference type="Proteomes" id="UP000325313">
    <property type="component" value="Unassembled WGS sequence"/>
</dbReference>
<comment type="caution">
    <text evidence="3">The sequence shown here is derived from an EMBL/GenBank/DDBJ whole genome shotgun (WGS) entry which is preliminary data.</text>
</comment>
<gene>
    <name evidence="3" type="ORF">PGTUg99_004019</name>
</gene>
<sequence length="477" mass="52635">MGFVPSTLDHHQRSPNLYGSGPNKFTLRDINILSNSHSSPNCRMYPSLVSSLHRDRFSIFSHSLGDHSVHKLPYKLTAAAFGGFPSVEISLIDLEDYASKKGCELLEAAQEIGDVCRLLGLRVTCIQPLRDVIESRKPASDGVTKALRLFPVMDALDTELLLVCSSSLPADQLDQSPETAISHLKAIGLAAANWGPKPKKVAFEALSWGTHINLWRQAWDIVQAVNLENVGICLDSFNTLAREWADPTVEGGIQADADRNLKESMSQLSQLPGSKIFLLQIGDGARLGAPIERGTFERPALMRWSRSSRLFPMESELGGYLPVTEFIEAVVKTGYSGHWSLEIFNNSLKCEADSTPITHAIRGFHGLSKLVKFIFTNNHHLVDQPGDPLLAQPPLQLLNRIRPFPFKPTFHRPNLSFSASDSSSIELNHPCSPPQSDPDHFEQAISTSPGKLYGSENDPSFHPHLHISASNRPLHLI</sequence>
<accession>A0A5B0RUD3</accession>
<evidence type="ECO:0000313" key="3">
    <source>
        <dbReference type="EMBL" id="KAA1129440.1"/>
    </source>
</evidence>
<evidence type="ECO:0000259" key="2">
    <source>
        <dbReference type="Pfam" id="PF01261"/>
    </source>
</evidence>
<dbReference type="InterPro" id="IPR013022">
    <property type="entry name" value="Xyl_isomerase-like_TIM-brl"/>
</dbReference>
<organism evidence="3 4">
    <name type="scientific">Puccinia graminis f. sp. tritici</name>
    <dbReference type="NCBI Taxonomy" id="56615"/>
    <lineage>
        <taxon>Eukaryota</taxon>
        <taxon>Fungi</taxon>
        <taxon>Dikarya</taxon>
        <taxon>Basidiomycota</taxon>
        <taxon>Pucciniomycotina</taxon>
        <taxon>Pucciniomycetes</taxon>
        <taxon>Pucciniales</taxon>
        <taxon>Pucciniaceae</taxon>
        <taxon>Puccinia</taxon>
    </lineage>
</organism>
<protein>
    <recommendedName>
        <fullName evidence="2">Xylose isomerase-like TIM barrel domain-containing protein</fullName>
    </recommendedName>
</protein>
<feature type="domain" description="Xylose isomerase-like TIM barrel" evidence="2">
    <location>
        <begin position="83"/>
        <end position="347"/>
    </location>
</feature>
<evidence type="ECO:0000256" key="1">
    <source>
        <dbReference type="SAM" id="MobiDB-lite"/>
    </source>
</evidence>
<reference evidence="3 4" key="1">
    <citation type="submission" date="2019-05" db="EMBL/GenBank/DDBJ databases">
        <title>Emergence of the Ug99 lineage of the wheat stem rust pathogen through somatic hybridization.</title>
        <authorList>
            <person name="Li F."/>
            <person name="Upadhyaya N.M."/>
            <person name="Sperschneider J."/>
            <person name="Matny O."/>
            <person name="Nguyen-Phuc H."/>
            <person name="Mago R."/>
            <person name="Raley C."/>
            <person name="Miller M.E."/>
            <person name="Silverstein K.A.T."/>
            <person name="Henningsen E."/>
            <person name="Hirsch C.D."/>
            <person name="Visser B."/>
            <person name="Pretorius Z.A."/>
            <person name="Steffenson B.J."/>
            <person name="Schwessinger B."/>
            <person name="Dodds P.N."/>
            <person name="Figueroa M."/>
        </authorList>
    </citation>
    <scope>NUCLEOTIDE SEQUENCE [LARGE SCALE GENOMIC DNA]</scope>
    <source>
        <strain evidence="3 4">Ug99</strain>
    </source>
</reference>
<dbReference type="EMBL" id="VDEP01000136">
    <property type="protein sequence ID" value="KAA1129440.1"/>
    <property type="molecule type" value="Genomic_DNA"/>
</dbReference>